<dbReference type="Gene3D" id="3.40.50.1000">
    <property type="entry name" value="HAD superfamily/HAD-like"/>
    <property type="match status" value="1"/>
</dbReference>
<keyword evidence="5 6" id="KW-0472">Membrane</keyword>
<dbReference type="EMBL" id="FOYL01000002">
    <property type="protein sequence ID" value="SFR06736.1"/>
    <property type="molecule type" value="Genomic_DNA"/>
</dbReference>
<proteinExistence type="predicted"/>
<dbReference type="GO" id="GO:0043682">
    <property type="term" value="F:P-type divalent copper transporter activity"/>
    <property type="evidence" value="ECO:0007669"/>
    <property type="project" value="TreeGrafter"/>
</dbReference>
<dbReference type="PROSITE" id="PS01229">
    <property type="entry name" value="COF_2"/>
    <property type="match status" value="1"/>
</dbReference>
<dbReference type="Gene3D" id="3.40.1110.10">
    <property type="entry name" value="Calcium-transporting ATPase, cytoplasmic domain N"/>
    <property type="match status" value="1"/>
</dbReference>
<feature type="transmembrane region" description="Helical" evidence="6">
    <location>
        <begin position="226"/>
        <end position="244"/>
    </location>
</feature>
<gene>
    <name evidence="7" type="ORF">SAMN04488564_1021065</name>
</gene>
<accession>A0A1I6DMW4</accession>
<dbReference type="GO" id="GO:0005507">
    <property type="term" value="F:copper ion binding"/>
    <property type="evidence" value="ECO:0007669"/>
    <property type="project" value="TreeGrafter"/>
</dbReference>
<keyword evidence="3" id="KW-1278">Translocase</keyword>
<dbReference type="STRING" id="84724.SAMN04488564_1021065"/>
<dbReference type="PRINTS" id="PR00119">
    <property type="entry name" value="CATATPASE"/>
</dbReference>
<dbReference type="GO" id="GO:0016887">
    <property type="term" value="F:ATP hydrolysis activity"/>
    <property type="evidence" value="ECO:0007669"/>
    <property type="project" value="InterPro"/>
</dbReference>
<evidence type="ECO:0000256" key="1">
    <source>
        <dbReference type="ARBA" id="ARBA00004370"/>
    </source>
</evidence>
<keyword evidence="2 6" id="KW-0812">Transmembrane</keyword>
<evidence type="ECO:0000256" key="5">
    <source>
        <dbReference type="ARBA" id="ARBA00023136"/>
    </source>
</evidence>
<evidence type="ECO:0000256" key="6">
    <source>
        <dbReference type="SAM" id="Phobius"/>
    </source>
</evidence>
<dbReference type="GO" id="GO:0016020">
    <property type="term" value="C:membrane"/>
    <property type="evidence" value="ECO:0007669"/>
    <property type="project" value="UniProtKB-SubCell"/>
</dbReference>
<dbReference type="InterPro" id="IPR023299">
    <property type="entry name" value="ATPase_P-typ_cyto_dom_N"/>
</dbReference>
<dbReference type="InterPro" id="IPR036412">
    <property type="entry name" value="HAD-like_sf"/>
</dbReference>
<dbReference type="InterPro" id="IPR023214">
    <property type="entry name" value="HAD_sf"/>
</dbReference>
<dbReference type="PANTHER" id="PTHR43520:SF8">
    <property type="entry name" value="P-TYPE CU(+) TRANSPORTER"/>
    <property type="match status" value="1"/>
</dbReference>
<sequence>MWPAVEDFQNVEGLGVQGVVNAHAVLVGRERLLNDWSVKLDVHLTEAKETAERQGRTAVLVAWDGKARGVLVVADTVKPTSKEAVEGLRRLGLRPVLLTGDNRAAAEAVAAEVGIDEVIAEVLPADKVDVVKRLQDEGRVVAMIGDGVNDAAALAQADLGLAMGTGTDVAIEASDLTLVRGDLRAAVDAIRLARRTLTTIKGNLFWAFAYNVAALPLAALGLLNPMIAGAAMAFSSVFVVSNSLRLRGFR</sequence>
<reference evidence="8" key="1">
    <citation type="submission" date="2016-10" db="EMBL/GenBank/DDBJ databases">
        <authorList>
            <person name="Varghese N."/>
            <person name="Submissions S."/>
        </authorList>
    </citation>
    <scope>NUCLEOTIDE SEQUENCE [LARGE SCALE GENOMIC DNA]</scope>
    <source>
        <strain evidence="8">DSM 44232</strain>
    </source>
</reference>
<keyword evidence="8" id="KW-1185">Reference proteome</keyword>
<dbReference type="PANTHER" id="PTHR43520">
    <property type="entry name" value="ATP7, ISOFORM B"/>
    <property type="match status" value="1"/>
</dbReference>
<keyword evidence="4 6" id="KW-1133">Transmembrane helix</keyword>
<feature type="transmembrane region" description="Helical" evidence="6">
    <location>
        <begin position="204"/>
        <end position="220"/>
    </location>
</feature>
<dbReference type="InterPro" id="IPR001757">
    <property type="entry name" value="P_typ_ATPase"/>
</dbReference>
<comment type="subcellular location">
    <subcellularLocation>
        <location evidence="1">Membrane</location>
    </subcellularLocation>
</comment>
<evidence type="ECO:0000256" key="4">
    <source>
        <dbReference type="ARBA" id="ARBA00022989"/>
    </source>
</evidence>
<evidence type="ECO:0000256" key="3">
    <source>
        <dbReference type="ARBA" id="ARBA00022967"/>
    </source>
</evidence>
<evidence type="ECO:0000256" key="2">
    <source>
        <dbReference type="ARBA" id="ARBA00022692"/>
    </source>
</evidence>
<dbReference type="SUPFAM" id="SSF56784">
    <property type="entry name" value="HAD-like"/>
    <property type="match status" value="1"/>
</dbReference>
<dbReference type="Pfam" id="PF00702">
    <property type="entry name" value="Hydrolase"/>
    <property type="match status" value="1"/>
</dbReference>
<evidence type="ECO:0000313" key="8">
    <source>
        <dbReference type="Proteomes" id="UP000198583"/>
    </source>
</evidence>
<dbReference type="NCBIfam" id="TIGR01494">
    <property type="entry name" value="ATPase_P-type"/>
    <property type="match status" value="1"/>
</dbReference>
<dbReference type="GO" id="GO:0005524">
    <property type="term" value="F:ATP binding"/>
    <property type="evidence" value="ECO:0007669"/>
    <property type="project" value="InterPro"/>
</dbReference>
<dbReference type="Proteomes" id="UP000198583">
    <property type="component" value="Unassembled WGS sequence"/>
</dbReference>
<organism evidence="7 8">
    <name type="scientific">Lentzea waywayandensis</name>
    <dbReference type="NCBI Taxonomy" id="84724"/>
    <lineage>
        <taxon>Bacteria</taxon>
        <taxon>Bacillati</taxon>
        <taxon>Actinomycetota</taxon>
        <taxon>Actinomycetes</taxon>
        <taxon>Pseudonocardiales</taxon>
        <taxon>Pseudonocardiaceae</taxon>
        <taxon>Lentzea</taxon>
    </lineage>
</organism>
<dbReference type="AlphaFoldDB" id="A0A1I6DMW4"/>
<name>A0A1I6DMW4_9PSEU</name>
<evidence type="ECO:0000313" key="7">
    <source>
        <dbReference type="EMBL" id="SFR06736.1"/>
    </source>
</evidence>
<dbReference type="GO" id="GO:0055070">
    <property type="term" value="P:copper ion homeostasis"/>
    <property type="evidence" value="ECO:0007669"/>
    <property type="project" value="TreeGrafter"/>
</dbReference>
<protein>
    <submittedName>
        <fullName evidence="7">ATPase, P-type (Transporting), HAD superfamily, subfamily IC</fullName>
    </submittedName>
</protein>